<dbReference type="SUPFAM" id="SSF52518">
    <property type="entry name" value="Thiamin diphosphate-binding fold (THDP-binding)"/>
    <property type="match status" value="2"/>
</dbReference>
<feature type="domain" description="Thiamine pyrophosphate enzyme TPP-binding" evidence="5">
    <location>
        <begin position="395"/>
        <end position="541"/>
    </location>
</feature>
<dbReference type="InterPro" id="IPR045229">
    <property type="entry name" value="TPP_enz"/>
</dbReference>
<dbReference type="RefSeq" id="WP_380097541.1">
    <property type="nucleotide sequence ID" value="NZ_JBHRYD010000011.1"/>
</dbReference>
<feature type="domain" description="Thiamine pyrophosphate enzyme central" evidence="4">
    <location>
        <begin position="199"/>
        <end position="333"/>
    </location>
</feature>
<proteinExistence type="inferred from homology"/>
<protein>
    <submittedName>
        <fullName evidence="7">Thiamine pyrophosphate-binding protein</fullName>
    </submittedName>
</protein>
<comment type="caution">
    <text evidence="7">The sequence shown here is derived from an EMBL/GenBank/DDBJ whole genome shotgun (WGS) entry which is preliminary data.</text>
</comment>
<dbReference type="InterPro" id="IPR029061">
    <property type="entry name" value="THDP-binding"/>
</dbReference>
<evidence type="ECO:0000256" key="1">
    <source>
        <dbReference type="ARBA" id="ARBA00007812"/>
    </source>
</evidence>
<evidence type="ECO:0000313" key="8">
    <source>
        <dbReference type="Proteomes" id="UP001595613"/>
    </source>
</evidence>
<dbReference type="NCBIfam" id="NF006052">
    <property type="entry name" value="PRK08199.1"/>
    <property type="match status" value="1"/>
</dbReference>
<dbReference type="InterPro" id="IPR000399">
    <property type="entry name" value="TPP-bd_CS"/>
</dbReference>
<dbReference type="CDD" id="cd07035">
    <property type="entry name" value="TPP_PYR_POX_like"/>
    <property type="match status" value="1"/>
</dbReference>
<organism evidence="7 8">
    <name type="scientific">Devosia honganensis</name>
    <dbReference type="NCBI Taxonomy" id="1610527"/>
    <lineage>
        <taxon>Bacteria</taxon>
        <taxon>Pseudomonadati</taxon>
        <taxon>Pseudomonadota</taxon>
        <taxon>Alphaproteobacteria</taxon>
        <taxon>Hyphomicrobiales</taxon>
        <taxon>Devosiaceae</taxon>
        <taxon>Devosia</taxon>
    </lineage>
</organism>
<gene>
    <name evidence="7" type="ORF">ACFOOL_12870</name>
</gene>
<evidence type="ECO:0000259" key="4">
    <source>
        <dbReference type="Pfam" id="PF00205"/>
    </source>
</evidence>
<dbReference type="InterPro" id="IPR012000">
    <property type="entry name" value="Thiamin_PyroP_enz_cen_dom"/>
</dbReference>
<dbReference type="Gene3D" id="3.40.50.1220">
    <property type="entry name" value="TPP-binding domain"/>
    <property type="match status" value="1"/>
</dbReference>
<dbReference type="PROSITE" id="PS00187">
    <property type="entry name" value="TPP_ENZYMES"/>
    <property type="match status" value="1"/>
</dbReference>
<dbReference type="SUPFAM" id="SSF52467">
    <property type="entry name" value="DHS-like NAD/FAD-binding domain"/>
    <property type="match status" value="1"/>
</dbReference>
<dbReference type="InterPro" id="IPR029035">
    <property type="entry name" value="DHS-like_NAD/FAD-binding_dom"/>
</dbReference>
<dbReference type="Proteomes" id="UP001595613">
    <property type="component" value="Unassembled WGS sequence"/>
</dbReference>
<keyword evidence="2 3" id="KW-0786">Thiamine pyrophosphate</keyword>
<feature type="domain" description="Thiamine pyrophosphate enzyme N-terminal TPP-binding" evidence="6">
    <location>
        <begin position="11"/>
        <end position="127"/>
    </location>
</feature>
<evidence type="ECO:0000313" key="7">
    <source>
        <dbReference type="EMBL" id="MFC3705648.1"/>
    </source>
</evidence>
<dbReference type="CDD" id="cd00568">
    <property type="entry name" value="TPP_enzymes"/>
    <property type="match status" value="1"/>
</dbReference>
<comment type="similarity">
    <text evidence="1 3">Belongs to the TPP enzyme family.</text>
</comment>
<dbReference type="InterPro" id="IPR011766">
    <property type="entry name" value="TPP_enzyme_TPP-bd"/>
</dbReference>
<dbReference type="Pfam" id="PF02776">
    <property type="entry name" value="TPP_enzyme_N"/>
    <property type="match status" value="1"/>
</dbReference>
<dbReference type="EMBL" id="JBHRYD010000011">
    <property type="protein sequence ID" value="MFC3705648.1"/>
    <property type="molecule type" value="Genomic_DNA"/>
</dbReference>
<evidence type="ECO:0000256" key="2">
    <source>
        <dbReference type="ARBA" id="ARBA00023052"/>
    </source>
</evidence>
<dbReference type="InterPro" id="IPR012001">
    <property type="entry name" value="Thiamin_PyroP_enz_TPP-bd_dom"/>
</dbReference>
<evidence type="ECO:0000259" key="6">
    <source>
        <dbReference type="Pfam" id="PF02776"/>
    </source>
</evidence>
<dbReference type="PANTHER" id="PTHR18968">
    <property type="entry name" value="THIAMINE PYROPHOSPHATE ENZYMES"/>
    <property type="match status" value="1"/>
</dbReference>
<evidence type="ECO:0000259" key="5">
    <source>
        <dbReference type="Pfam" id="PF02775"/>
    </source>
</evidence>
<sequence length="562" mass="60203">MMANNTETTRRGGDLLVASLLAQRVDRAFCVPGESYLAVLDALYDASDAIDLVVCRQEGGAANMAEAYGKLTGRPGVCFVTRGPGATNASIGIHTAFQDSTPLVMFVGQVGRGMKDREGFQEVDLPAMFAPLAKWSAEINDPARIPEYVHRAFQTAMAGRPGPVVLSLPEDMLAQPVAADLDPGLLAAPVAGAPTIEQLERLAGLVEEAERPLMIVGGGDWRQELGAQIGGFAENFGVPVVASLRCQDYVSNHHPNYAGHLTIGAEPRLVQRVRDADLLIVLGARLGEMTTAGYTIIDPARRGAKLVHIHPDPEELGRVYQADLPINAGVVATAAGLARLQPKGTGAKRAGWVEGARADYLETLEAAPRDTEVDLARVVTEMREALPTDTIVCSGAGNYTAWVHRFWQFAQFRTQLAPTSGAMGYSVPAAIAASLTMPERRVVCFAGDGCFQMNGQELATAAQYGAKVLFIVVNNSMLGTIRMHQEREFPERVYATDLVNPDFVALAKAYGLAAERVERTEDFGPALQRALAAQGSVLIEVVTEKDAISHRTTISAMRAKAK</sequence>
<accession>A0ABV7X4Q6</accession>
<evidence type="ECO:0000256" key="3">
    <source>
        <dbReference type="RuleBase" id="RU362132"/>
    </source>
</evidence>
<reference evidence="8" key="1">
    <citation type="journal article" date="2019" name="Int. J. Syst. Evol. Microbiol.">
        <title>The Global Catalogue of Microorganisms (GCM) 10K type strain sequencing project: providing services to taxonomists for standard genome sequencing and annotation.</title>
        <authorList>
            <consortium name="The Broad Institute Genomics Platform"/>
            <consortium name="The Broad Institute Genome Sequencing Center for Infectious Disease"/>
            <person name="Wu L."/>
            <person name="Ma J."/>
        </authorList>
    </citation>
    <scope>NUCLEOTIDE SEQUENCE [LARGE SCALE GENOMIC DNA]</scope>
    <source>
        <strain evidence="8">KCTC 42281</strain>
    </source>
</reference>
<keyword evidence="8" id="KW-1185">Reference proteome</keyword>
<dbReference type="PANTHER" id="PTHR18968:SF120">
    <property type="entry name" value="ACETOLACTATE SYNTHASE LARGE SUBUNIT"/>
    <property type="match status" value="1"/>
</dbReference>
<name>A0ABV7X4Q6_9HYPH</name>
<dbReference type="Pfam" id="PF00205">
    <property type="entry name" value="TPP_enzyme_M"/>
    <property type="match status" value="1"/>
</dbReference>
<dbReference type="Gene3D" id="3.40.50.970">
    <property type="match status" value="2"/>
</dbReference>
<dbReference type="Pfam" id="PF02775">
    <property type="entry name" value="TPP_enzyme_C"/>
    <property type="match status" value="1"/>
</dbReference>